<proteinExistence type="predicted"/>
<name>A0A8S3ZXT2_9EUPU</name>
<evidence type="ECO:0000313" key="3">
    <source>
        <dbReference type="Proteomes" id="UP000678393"/>
    </source>
</evidence>
<gene>
    <name evidence="2" type="ORF">CUNI_LOCUS16669</name>
</gene>
<feature type="transmembrane region" description="Helical" evidence="1">
    <location>
        <begin position="57"/>
        <end position="77"/>
    </location>
</feature>
<reference evidence="2" key="1">
    <citation type="submission" date="2021-04" db="EMBL/GenBank/DDBJ databases">
        <authorList>
            <consortium name="Molecular Ecology Group"/>
        </authorList>
    </citation>
    <scope>NUCLEOTIDE SEQUENCE</scope>
</reference>
<feature type="non-terminal residue" evidence="2">
    <location>
        <position position="79"/>
    </location>
</feature>
<evidence type="ECO:0000256" key="1">
    <source>
        <dbReference type="SAM" id="Phobius"/>
    </source>
</evidence>
<keyword evidence="3" id="KW-1185">Reference proteome</keyword>
<dbReference type="Proteomes" id="UP000678393">
    <property type="component" value="Unassembled WGS sequence"/>
</dbReference>
<dbReference type="EMBL" id="CAJHNH020004472">
    <property type="protein sequence ID" value="CAG5131111.1"/>
    <property type="molecule type" value="Genomic_DNA"/>
</dbReference>
<organism evidence="2 3">
    <name type="scientific">Candidula unifasciata</name>
    <dbReference type="NCBI Taxonomy" id="100452"/>
    <lineage>
        <taxon>Eukaryota</taxon>
        <taxon>Metazoa</taxon>
        <taxon>Spiralia</taxon>
        <taxon>Lophotrochozoa</taxon>
        <taxon>Mollusca</taxon>
        <taxon>Gastropoda</taxon>
        <taxon>Heterobranchia</taxon>
        <taxon>Euthyneura</taxon>
        <taxon>Panpulmonata</taxon>
        <taxon>Eupulmonata</taxon>
        <taxon>Stylommatophora</taxon>
        <taxon>Helicina</taxon>
        <taxon>Helicoidea</taxon>
        <taxon>Geomitridae</taxon>
        <taxon>Candidula</taxon>
    </lineage>
</organism>
<accession>A0A8S3ZXT2</accession>
<protein>
    <submittedName>
        <fullName evidence="2">Uncharacterized protein</fullName>
    </submittedName>
</protein>
<keyword evidence="1" id="KW-0812">Transmembrane</keyword>
<keyword evidence="1" id="KW-0472">Membrane</keyword>
<keyword evidence="1" id="KW-1133">Transmembrane helix</keyword>
<feature type="non-terminal residue" evidence="2">
    <location>
        <position position="1"/>
    </location>
</feature>
<dbReference type="AlphaFoldDB" id="A0A8S3ZXT2"/>
<sequence length="79" mass="9062">ILIQQFGVNPIVYWMSWFLTTLTCNVTICLCFALPLYLPVLDREPVLKESDTSLVVLYFFAVGFALTSYCILGSVMFRR</sequence>
<feature type="transmembrane region" description="Helical" evidence="1">
    <location>
        <begin position="12"/>
        <end position="37"/>
    </location>
</feature>
<evidence type="ECO:0000313" key="2">
    <source>
        <dbReference type="EMBL" id="CAG5131111.1"/>
    </source>
</evidence>
<comment type="caution">
    <text evidence="2">The sequence shown here is derived from an EMBL/GenBank/DDBJ whole genome shotgun (WGS) entry which is preliminary data.</text>
</comment>